<proteinExistence type="predicted"/>
<feature type="signal peptide" evidence="1">
    <location>
        <begin position="1"/>
        <end position="19"/>
    </location>
</feature>
<dbReference type="SUPFAM" id="SSF74653">
    <property type="entry name" value="TolA/TonB C-terminal domain"/>
    <property type="match status" value="1"/>
</dbReference>
<reference evidence="2 3" key="1">
    <citation type="submission" date="2018-09" db="EMBL/GenBank/DDBJ databases">
        <authorList>
            <person name="Wang F."/>
        </authorList>
    </citation>
    <scope>NUCLEOTIDE SEQUENCE [LARGE SCALE GENOMIC DNA]</scope>
    <source>
        <strain evidence="2 3">PLHSC7-2</strain>
    </source>
</reference>
<comment type="caution">
    <text evidence="2">The sequence shown here is derived from an EMBL/GenBank/DDBJ whole genome shotgun (WGS) entry which is preliminary data.</text>
</comment>
<protein>
    <submittedName>
        <fullName evidence="2">Energy transducer TonB</fullName>
    </submittedName>
</protein>
<dbReference type="Gene3D" id="3.30.1150.10">
    <property type="match status" value="1"/>
</dbReference>
<dbReference type="AlphaFoldDB" id="A0A418YH72"/>
<dbReference type="RefSeq" id="WP_119909738.1">
    <property type="nucleotide sequence ID" value="NZ_QZCH01000004.1"/>
</dbReference>
<sequence length="117" mass="13497">MLKIYLITSFLLVSFVGQAQDLTPCFDLQQCRQQMQQLIYQHWSARHSYPEAKVTVRRYSDLQGKDRIEIINSSGYRVFDDSALTAINQALMQLDTSQLPASQQSKLQHFQLTLTAQ</sequence>
<name>A0A418YH72_9GAMM</name>
<evidence type="ECO:0000256" key="1">
    <source>
        <dbReference type="SAM" id="SignalP"/>
    </source>
</evidence>
<evidence type="ECO:0000313" key="3">
    <source>
        <dbReference type="Proteomes" id="UP000283255"/>
    </source>
</evidence>
<dbReference type="Pfam" id="PF13103">
    <property type="entry name" value="TonB_2"/>
    <property type="match status" value="1"/>
</dbReference>
<dbReference type="EMBL" id="QZCH01000004">
    <property type="protein sequence ID" value="RJG49403.1"/>
    <property type="molecule type" value="Genomic_DNA"/>
</dbReference>
<accession>A0A418YH72</accession>
<gene>
    <name evidence="2" type="ORF">D1Z90_05435</name>
</gene>
<dbReference type="Proteomes" id="UP000283255">
    <property type="component" value="Unassembled WGS sequence"/>
</dbReference>
<keyword evidence="3" id="KW-1185">Reference proteome</keyword>
<evidence type="ECO:0000313" key="2">
    <source>
        <dbReference type="EMBL" id="RJG49403.1"/>
    </source>
</evidence>
<feature type="chain" id="PRO_5019034107" evidence="1">
    <location>
        <begin position="20"/>
        <end position="117"/>
    </location>
</feature>
<keyword evidence="1" id="KW-0732">Signal</keyword>
<reference evidence="2 3" key="2">
    <citation type="submission" date="2019-01" db="EMBL/GenBank/DDBJ databases">
        <title>Motilimonas pumilus sp. nov., isolated from the gut of sea cucumber (Apostichopus japonicus).</title>
        <authorList>
            <person name="Wang F.-Q."/>
            <person name="Ren L.-H."/>
            <person name="Lin Y.-W."/>
            <person name="Sun G.-H."/>
            <person name="Du Z.-J."/>
            <person name="Zhao J.-X."/>
            <person name="Liu X.-J."/>
            <person name="Liu L.-J."/>
        </authorList>
    </citation>
    <scope>NUCLEOTIDE SEQUENCE [LARGE SCALE GENOMIC DNA]</scope>
    <source>
        <strain evidence="2 3">PLHSC7-2</strain>
    </source>
</reference>
<organism evidence="2 3">
    <name type="scientific">Motilimonas pumila</name>
    <dbReference type="NCBI Taxonomy" id="2303987"/>
    <lineage>
        <taxon>Bacteria</taxon>
        <taxon>Pseudomonadati</taxon>
        <taxon>Pseudomonadota</taxon>
        <taxon>Gammaproteobacteria</taxon>
        <taxon>Alteromonadales</taxon>
        <taxon>Alteromonadales genera incertae sedis</taxon>
        <taxon>Motilimonas</taxon>
    </lineage>
</organism>